<accession>A0A6J6BQ70</accession>
<dbReference type="PANTHER" id="PTHR39157:SF1">
    <property type="entry name" value="DOXX FAMILY PROTEIN"/>
    <property type="match status" value="1"/>
</dbReference>
<keyword evidence="3" id="KW-0408">Iron</keyword>
<evidence type="ECO:0000256" key="1">
    <source>
        <dbReference type="ARBA" id="ARBA00022714"/>
    </source>
</evidence>
<feature type="transmembrane region" description="Helical" evidence="5">
    <location>
        <begin position="162"/>
        <end position="183"/>
    </location>
</feature>
<keyword evidence="5" id="KW-0472">Membrane</keyword>
<evidence type="ECO:0000313" key="10">
    <source>
        <dbReference type="EMBL" id="CAB4989872.1"/>
    </source>
</evidence>
<evidence type="ECO:0000256" key="4">
    <source>
        <dbReference type="ARBA" id="ARBA00023014"/>
    </source>
</evidence>
<sequence>MSSLQLSLKKTMGSWRSQAIYIRVIRLWLGITWIYAGWDKASDSGFLTRGSSTFIGSQLTGYASQSPVGFIFNKMIEHSQFVGIFVLLSEFAIGIATLLWIAPTSAAFGGFAMAVGLWLASSFHVKPYFLASDSVYAVLWLSYFLYLTGGRTKVKFSINRRGFMRVGTVGALAVLASGAGKLFSSSATAAPAKNAGKKLVKLASLPVGGNHQFALASGEQAILFRTKKGVFAYSRSCTHEGCSVDYSAANKKLVCPCHGATFDPFDGAKAVVGPANMPLPKVKVAIQGNWVVLA</sequence>
<keyword evidence="2" id="KW-0479">Metal-binding</keyword>
<keyword evidence="5" id="KW-1133">Transmembrane helix</keyword>
<dbReference type="AlphaFoldDB" id="A0A6J6BQ70"/>
<feature type="transmembrane region" description="Helical" evidence="5">
    <location>
        <begin position="81"/>
        <end position="101"/>
    </location>
</feature>
<dbReference type="InterPro" id="IPR036922">
    <property type="entry name" value="Rieske_2Fe-2S_sf"/>
</dbReference>
<dbReference type="EMBL" id="CAEZWZ010000017">
    <property type="protein sequence ID" value="CAB4666027.1"/>
    <property type="molecule type" value="Genomic_DNA"/>
</dbReference>
<evidence type="ECO:0000313" key="11">
    <source>
        <dbReference type="EMBL" id="CAB5007800.1"/>
    </source>
</evidence>
<protein>
    <submittedName>
        <fullName evidence="7">Unannotated protein</fullName>
    </submittedName>
</protein>
<keyword evidence="4" id="KW-0411">Iron-sulfur</keyword>
<organism evidence="7">
    <name type="scientific">freshwater metagenome</name>
    <dbReference type="NCBI Taxonomy" id="449393"/>
    <lineage>
        <taxon>unclassified sequences</taxon>
        <taxon>metagenomes</taxon>
        <taxon>ecological metagenomes</taxon>
    </lineage>
</organism>
<evidence type="ECO:0000313" key="9">
    <source>
        <dbReference type="EMBL" id="CAB4817519.1"/>
    </source>
</evidence>
<dbReference type="EMBL" id="CAEZSM010000041">
    <property type="protein sequence ID" value="CAB4540797.1"/>
    <property type="molecule type" value="Genomic_DNA"/>
</dbReference>
<dbReference type="InterPro" id="IPR017941">
    <property type="entry name" value="Rieske_2Fe-2S"/>
</dbReference>
<gene>
    <name evidence="7" type="ORF">UFOPK1438_00455</name>
    <name evidence="8" type="ORF">UFOPK2329_00227</name>
    <name evidence="9" type="ORF">UFOPK3166_00156</name>
    <name evidence="10" type="ORF">UFOPK4035_00125</name>
    <name evidence="11" type="ORF">UFOPK4087_00290</name>
</gene>
<feature type="domain" description="Rieske" evidence="6">
    <location>
        <begin position="197"/>
        <end position="293"/>
    </location>
</feature>
<dbReference type="PROSITE" id="PS51296">
    <property type="entry name" value="RIESKE"/>
    <property type="match status" value="1"/>
</dbReference>
<dbReference type="InterPro" id="IPR007301">
    <property type="entry name" value="DoxD"/>
</dbReference>
<evidence type="ECO:0000259" key="6">
    <source>
        <dbReference type="PROSITE" id="PS51296"/>
    </source>
</evidence>
<evidence type="ECO:0000313" key="7">
    <source>
        <dbReference type="EMBL" id="CAB4540797.1"/>
    </source>
</evidence>
<evidence type="ECO:0000313" key="8">
    <source>
        <dbReference type="EMBL" id="CAB4666027.1"/>
    </source>
</evidence>
<dbReference type="EMBL" id="CAFBPH010000035">
    <property type="protein sequence ID" value="CAB5007800.1"/>
    <property type="molecule type" value="Genomic_DNA"/>
</dbReference>
<evidence type="ECO:0000256" key="5">
    <source>
        <dbReference type="SAM" id="Phobius"/>
    </source>
</evidence>
<dbReference type="GO" id="GO:0046872">
    <property type="term" value="F:metal ion binding"/>
    <property type="evidence" value="ECO:0007669"/>
    <property type="project" value="UniProtKB-KW"/>
</dbReference>
<name>A0A6J6BQ70_9ZZZZ</name>
<dbReference type="PANTHER" id="PTHR39157">
    <property type="entry name" value="INTEGRAL MEMBRANE PROTEIN-RELATED"/>
    <property type="match status" value="1"/>
</dbReference>
<evidence type="ECO:0000256" key="3">
    <source>
        <dbReference type="ARBA" id="ARBA00023004"/>
    </source>
</evidence>
<feature type="transmembrane region" description="Helical" evidence="5">
    <location>
        <begin position="129"/>
        <end position="150"/>
    </location>
</feature>
<dbReference type="EMBL" id="CAFABD010000012">
    <property type="protein sequence ID" value="CAB4817519.1"/>
    <property type="molecule type" value="Genomic_DNA"/>
</dbReference>
<dbReference type="SUPFAM" id="SSF50022">
    <property type="entry name" value="ISP domain"/>
    <property type="match status" value="1"/>
</dbReference>
<dbReference type="CDD" id="cd03467">
    <property type="entry name" value="Rieske"/>
    <property type="match status" value="1"/>
</dbReference>
<keyword evidence="5" id="KW-0812">Transmembrane</keyword>
<reference evidence="7" key="1">
    <citation type="submission" date="2020-05" db="EMBL/GenBank/DDBJ databases">
        <authorList>
            <person name="Chiriac C."/>
            <person name="Salcher M."/>
            <person name="Ghai R."/>
            <person name="Kavagutti S V."/>
        </authorList>
    </citation>
    <scope>NUCLEOTIDE SEQUENCE</scope>
</reference>
<dbReference type="GO" id="GO:0051537">
    <property type="term" value="F:2 iron, 2 sulfur cluster binding"/>
    <property type="evidence" value="ECO:0007669"/>
    <property type="project" value="UniProtKB-KW"/>
</dbReference>
<dbReference type="Gene3D" id="2.102.10.10">
    <property type="entry name" value="Rieske [2Fe-2S] iron-sulphur domain"/>
    <property type="match status" value="1"/>
</dbReference>
<proteinExistence type="predicted"/>
<dbReference type="EMBL" id="CAFBOX010000010">
    <property type="protein sequence ID" value="CAB4989872.1"/>
    <property type="molecule type" value="Genomic_DNA"/>
</dbReference>
<evidence type="ECO:0000256" key="2">
    <source>
        <dbReference type="ARBA" id="ARBA00022723"/>
    </source>
</evidence>
<keyword evidence="1" id="KW-0001">2Fe-2S</keyword>
<dbReference type="Pfam" id="PF04173">
    <property type="entry name" value="DoxD"/>
    <property type="match status" value="1"/>
</dbReference>
<dbReference type="Pfam" id="PF00355">
    <property type="entry name" value="Rieske"/>
    <property type="match status" value="1"/>
</dbReference>